<dbReference type="AlphaFoldDB" id="A0AAD6XJ60"/>
<evidence type="ECO:0000313" key="3">
    <source>
        <dbReference type="Proteomes" id="UP001222325"/>
    </source>
</evidence>
<name>A0AAD6XJ60_9AGAR</name>
<evidence type="ECO:0000313" key="2">
    <source>
        <dbReference type="EMBL" id="KAJ7075257.1"/>
    </source>
</evidence>
<dbReference type="Proteomes" id="UP001222325">
    <property type="component" value="Unassembled WGS sequence"/>
</dbReference>
<accession>A0AAD6XJ60</accession>
<proteinExistence type="predicted"/>
<feature type="region of interest" description="Disordered" evidence="1">
    <location>
        <begin position="1"/>
        <end position="45"/>
    </location>
</feature>
<gene>
    <name evidence="2" type="ORF">B0H15DRAFT_956662</name>
</gene>
<comment type="caution">
    <text evidence="2">The sequence shown here is derived from an EMBL/GenBank/DDBJ whole genome shotgun (WGS) entry which is preliminary data.</text>
</comment>
<sequence>MYVASPSTARCPASRSAPRVRLASRRRVAADRAPPRYSPLKRQDPIGTLLPTRPDLFHTTLSPHSRSIHAGIIPSRLPAHVLTDKSPLVAQDFIEITERSPDPFANPRLACPAHWQRAGRHSQVRQGPSAEAICMNDKSRYGLSLEPAHRAYGNPSAFAPFSRIFLELNAAHARQQPLNTTGASCQQDVPTPGRRDTPRLLTARM</sequence>
<keyword evidence="3" id="KW-1185">Reference proteome</keyword>
<dbReference type="EMBL" id="JARJCN010000100">
    <property type="protein sequence ID" value="KAJ7075257.1"/>
    <property type="molecule type" value="Genomic_DNA"/>
</dbReference>
<organism evidence="2 3">
    <name type="scientific">Mycena belliarum</name>
    <dbReference type="NCBI Taxonomy" id="1033014"/>
    <lineage>
        <taxon>Eukaryota</taxon>
        <taxon>Fungi</taxon>
        <taxon>Dikarya</taxon>
        <taxon>Basidiomycota</taxon>
        <taxon>Agaricomycotina</taxon>
        <taxon>Agaricomycetes</taxon>
        <taxon>Agaricomycetidae</taxon>
        <taxon>Agaricales</taxon>
        <taxon>Marasmiineae</taxon>
        <taxon>Mycenaceae</taxon>
        <taxon>Mycena</taxon>
    </lineage>
</organism>
<protein>
    <submittedName>
        <fullName evidence="2">Uncharacterized protein</fullName>
    </submittedName>
</protein>
<feature type="compositionally biased region" description="Polar residues" evidence="1">
    <location>
        <begin position="180"/>
        <end position="189"/>
    </location>
</feature>
<feature type="compositionally biased region" description="Low complexity" evidence="1">
    <location>
        <begin position="12"/>
        <end position="21"/>
    </location>
</feature>
<reference evidence="2" key="1">
    <citation type="submission" date="2023-03" db="EMBL/GenBank/DDBJ databases">
        <title>Massive genome expansion in bonnet fungi (Mycena s.s.) driven by repeated elements and novel gene families across ecological guilds.</title>
        <authorList>
            <consortium name="Lawrence Berkeley National Laboratory"/>
            <person name="Harder C.B."/>
            <person name="Miyauchi S."/>
            <person name="Viragh M."/>
            <person name="Kuo A."/>
            <person name="Thoen E."/>
            <person name="Andreopoulos B."/>
            <person name="Lu D."/>
            <person name="Skrede I."/>
            <person name="Drula E."/>
            <person name="Henrissat B."/>
            <person name="Morin E."/>
            <person name="Kohler A."/>
            <person name="Barry K."/>
            <person name="LaButti K."/>
            <person name="Morin E."/>
            <person name="Salamov A."/>
            <person name="Lipzen A."/>
            <person name="Mereny Z."/>
            <person name="Hegedus B."/>
            <person name="Baldrian P."/>
            <person name="Stursova M."/>
            <person name="Weitz H."/>
            <person name="Taylor A."/>
            <person name="Grigoriev I.V."/>
            <person name="Nagy L.G."/>
            <person name="Martin F."/>
            <person name="Kauserud H."/>
        </authorList>
    </citation>
    <scope>NUCLEOTIDE SEQUENCE</scope>
    <source>
        <strain evidence="2">CBHHK173m</strain>
    </source>
</reference>
<evidence type="ECO:0000256" key="1">
    <source>
        <dbReference type="SAM" id="MobiDB-lite"/>
    </source>
</evidence>
<feature type="region of interest" description="Disordered" evidence="1">
    <location>
        <begin position="180"/>
        <end position="205"/>
    </location>
</feature>